<name>A0A9D1IZH5_9FIRM</name>
<evidence type="ECO:0000313" key="5">
    <source>
        <dbReference type="EMBL" id="HIR54909.1"/>
    </source>
</evidence>
<keyword evidence="3" id="KW-0547">Nucleotide-binding</keyword>
<dbReference type="GO" id="GO:0046872">
    <property type="term" value="F:metal ion binding"/>
    <property type="evidence" value="ECO:0007669"/>
    <property type="project" value="InterPro"/>
</dbReference>
<feature type="domain" description="SLH" evidence="4">
    <location>
        <begin position="612"/>
        <end position="671"/>
    </location>
</feature>
<evidence type="ECO:0000313" key="6">
    <source>
        <dbReference type="Proteomes" id="UP000824238"/>
    </source>
</evidence>
<evidence type="ECO:0000256" key="3">
    <source>
        <dbReference type="RuleBase" id="RU362119"/>
    </source>
</evidence>
<gene>
    <name evidence="5" type="ORF">IAD36_04835</name>
</gene>
<keyword evidence="2" id="KW-0677">Repeat</keyword>
<dbReference type="Pfam" id="PF02872">
    <property type="entry name" value="5_nucleotid_C"/>
    <property type="match status" value="1"/>
</dbReference>
<feature type="domain" description="SLH" evidence="4">
    <location>
        <begin position="546"/>
        <end position="609"/>
    </location>
</feature>
<organism evidence="5 6">
    <name type="scientific">Candidatus Scatomorpha intestinigallinarum</name>
    <dbReference type="NCBI Taxonomy" id="2840923"/>
    <lineage>
        <taxon>Bacteria</taxon>
        <taxon>Bacillati</taxon>
        <taxon>Bacillota</taxon>
        <taxon>Clostridia</taxon>
        <taxon>Eubacteriales</taxon>
        <taxon>Candidatus Scatomorpha</taxon>
    </lineage>
</organism>
<comment type="caution">
    <text evidence="5">The sequence shown here is derived from an EMBL/GenBank/DDBJ whole genome shotgun (WGS) entry which is preliminary data.</text>
</comment>
<dbReference type="InterPro" id="IPR036907">
    <property type="entry name" value="5'-Nucleotdase_C_sf"/>
</dbReference>
<accession>A0A9D1IZH5</accession>
<dbReference type="InterPro" id="IPR006179">
    <property type="entry name" value="5_nucleotidase/apyrase"/>
</dbReference>
<sequence length="730" mass="76459">MKKLLSLFLVLALAFSLCVGVLADETTAAEPSDETAGELAGQIVILHTNDVHGAIDGYAKVAALKADYEAKGAEVLLVDAGDFIQGTTSVSLSQGATAVELMNLAGYDLVTLGNHEFDYGMDNLKTIFAKAEFGVVAANIKLNGAAAFDASKVFELADGTKLGVFGLATPETATKANPAKIKGVTFLAESELYACAEAQVKALTDAGCDYIICLGHLGIDKESAPNRSIDLLGKVSGIDVFIDGHSHSTLDEVKAATDGTGKVGDTLLTSTGTAAANVGVVTITKDGITASSVDLSKYEGSVKAVADRAAAIKAEIDAEYGEVFAKTEADLNGERDPGNRTEETNLGDLIADALLWEVTKDGSLPVAKENVVAITNGGGIRASIAKGDITKNDINTVLPFGNTVAYVTVSGETLLEALEASTYCTPEAVGAFPQVAGIEFTIDTAKAYDQGDQYPNSTYYGPKSVNRVTITSVNGKDFDPKATYVVVTNDFTAAGGDTYYAFTTSANIVDTGVPMDEALMSYITTELKGVITAEKYGEPQGRITVKAPVFTDVVEGKWYYDAVMAAYEQELMNGVTANTFEPMTAMNRAMLVTMLYRLEGSPEVEGSVSEVFADCKDTAYYAKAVLWASQNNIVSGRGESAFAPLATMTRQEMAVILYNYSVFKGAAEVTEPELAYADADAVASWATAAVAYCGEAGLMTGVTDTEFAPAGSANRAMGATVLVRLVEAAA</sequence>
<dbReference type="Proteomes" id="UP000824238">
    <property type="component" value="Unassembled WGS sequence"/>
</dbReference>
<evidence type="ECO:0000259" key="4">
    <source>
        <dbReference type="PROSITE" id="PS51272"/>
    </source>
</evidence>
<comment type="similarity">
    <text evidence="3">Belongs to the 5'-nucleotidase family.</text>
</comment>
<evidence type="ECO:0000256" key="1">
    <source>
        <dbReference type="ARBA" id="ARBA00022729"/>
    </source>
</evidence>
<dbReference type="SUPFAM" id="SSF56300">
    <property type="entry name" value="Metallo-dependent phosphatases"/>
    <property type="match status" value="1"/>
</dbReference>
<dbReference type="GO" id="GO:0009166">
    <property type="term" value="P:nucleotide catabolic process"/>
    <property type="evidence" value="ECO:0007669"/>
    <property type="project" value="InterPro"/>
</dbReference>
<dbReference type="GO" id="GO:0016788">
    <property type="term" value="F:hydrolase activity, acting on ester bonds"/>
    <property type="evidence" value="ECO:0007669"/>
    <property type="project" value="InterPro"/>
</dbReference>
<dbReference type="InterPro" id="IPR004843">
    <property type="entry name" value="Calcineurin-like_PHP"/>
</dbReference>
<dbReference type="PANTHER" id="PTHR11575:SF24">
    <property type="entry name" value="5'-NUCLEOTIDASE"/>
    <property type="match status" value="1"/>
</dbReference>
<protein>
    <submittedName>
        <fullName evidence="5">5'-nucleotidase C-terminal domain-containing protein</fullName>
    </submittedName>
</protein>
<dbReference type="Pfam" id="PF00395">
    <property type="entry name" value="SLH"/>
    <property type="match status" value="3"/>
</dbReference>
<dbReference type="AlphaFoldDB" id="A0A9D1IZH5"/>
<reference evidence="5" key="1">
    <citation type="submission" date="2020-10" db="EMBL/GenBank/DDBJ databases">
        <authorList>
            <person name="Gilroy R."/>
        </authorList>
    </citation>
    <scope>NUCLEOTIDE SEQUENCE</scope>
    <source>
        <strain evidence="5">ChiGjej3B3-7149</strain>
    </source>
</reference>
<dbReference type="CDD" id="cd00845">
    <property type="entry name" value="MPP_UshA_N_like"/>
    <property type="match status" value="1"/>
</dbReference>
<feature type="domain" description="SLH" evidence="4">
    <location>
        <begin position="673"/>
        <end position="730"/>
    </location>
</feature>
<keyword evidence="3" id="KW-0378">Hydrolase</keyword>
<dbReference type="InterPro" id="IPR029052">
    <property type="entry name" value="Metallo-depent_PP-like"/>
</dbReference>
<dbReference type="PRINTS" id="PR01607">
    <property type="entry name" value="APYRASEFAMLY"/>
</dbReference>
<dbReference type="PANTHER" id="PTHR11575">
    <property type="entry name" value="5'-NUCLEOTIDASE-RELATED"/>
    <property type="match status" value="1"/>
</dbReference>
<dbReference type="GO" id="GO:0000166">
    <property type="term" value="F:nucleotide binding"/>
    <property type="evidence" value="ECO:0007669"/>
    <property type="project" value="UniProtKB-KW"/>
</dbReference>
<dbReference type="InterPro" id="IPR008334">
    <property type="entry name" value="5'-Nucleotdase_C"/>
</dbReference>
<dbReference type="InterPro" id="IPR001119">
    <property type="entry name" value="SLH_dom"/>
</dbReference>
<feature type="chain" id="PRO_5039743653" evidence="3">
    <location>
        <begin position="24"/>
        <end position="730"/>
    </location>
</feature>
<keyword evidence="1 3" id="KW-0732">Signal</keyword>
<reference evidence="5" key="2">
    <citation type="journal article" date="2021" name="PeerJ">
        <title>Extensive microbial diversity within the chicken gut microbiome revealed by metagenomics and culture.</title>
        <authorList>
            <person name="Gilroy R."/>
            <person name="Ravi A."/>
            <person name="Getino M."/>
            <person name="Pursley I."/>
            <person name="Horton D.L."/>
            <person name="Alikhan N.F."/>
            <person name="Baker D."/>
            <person name="Gharbi K."/>
            <person name="Hall N."/>
            <person name="Watson M."/>
            <person name="Adriaenssens E.M."/>
            <person name="Foster-Nyarko E."/>
            <person name="Jarju S."/>
            <person name="Secka A."/>
            <person name="Antonio M."/>
            <person name="Oren A."/>
            <person name="Chaudhuri R.R."/>
            <person name="La Ragione R."/>
            <person name="Hildebrand F."/>
            <person name="Pallen M.J."/>
        </authorList>
    </citation>
    <scope>NUCLEOTIDE SEQUENCE</scope>
    <source>
        <strain evidence="5">ChiGjej3B3-7149</strain>
    </source>
</reference>
<dbReference type="PROSITE" id="PS51272">
    <property type="entry name" value="SLH"/>
    <property type="match status" value="3"/>
</dbReference>
<dbReference type="InterPro" id="IPR006146">
    <property type="entry name" value="5'-Nucleotdase_CS"/>
</dbReference>
<dbReference type="SUPFAM" id="SSF55816">
    <property type="entry name" value="5'-nucleotidase (syn. UDP-sugar hydrolase), C-terminal domain"/>
    <property type="match status" value="1"/>
</dbReference>
<dbReference type="Gene3D" id="3.60.21.10">
    <property type="match status" value="1"/>
</dbReference>
<feature type="signal peptide" evidence="3">
    <location>
        <begin position="1"/>
        <end position="23"/>
    </location>
</feature>
<dbReference type="PROSITE" id="PS00786">
    <property type="entry name" value="5_NUCLEOTIDASE_2"/>
    <property type="match status" value="1"/>
</dbReference>
<evidence type="ECO:0000256" key="2">
    <source>
        <dbReference type="ARBA" id="ARBA00022737"/>
    </source>
</evidence>
<dbReference type="Gene3D" id="3.90.780.10">
    <property type="entry name" value="5'-Nucleotidase, C-terminal domain"/>
    <property type="match status" value="1"/>
</dbReference>
<dbReference type="EMBL" id="DVHH01000121">
    <property type="protein sequence ID" value="HIR54909.1"/>
    <property type="molecule type" value="Genomic_DNA"/>
</dbReference>
<dbReference type="Pfam" id="PF00149">
    <property type="entry name" value="Metallophos"/>
    <property type="match status" value="1"/>
</dbReference>
<proteinExistence type="inferred from homology"/>